<accession>A0ACB7RYP3</accession>
<dbReference type="EMBL" id="CM023487">
    <property type="protein sequence ID" value="KAH6926584.1"/>
    <property type="molecule type" value="Genomic_DNA"/>
</dbReference>
<proteinExistence type="predicted"/>
<evidence type="ECO:0000313" key="2">
    <source>
        <dbReference type="Proteomes" id="UP000821845"/>
    </source>
</evidence>
<protein>
    <submittedName>
        <fullName evidence="1">Uncharacterized protein</fullName>
    </submittedName>
</protein>
<organism evidence="1 2">
    <name type="scientific">Hyalomma asiaticum</name>
    <name type="common">Tick</name>
    <dbReference type="NCBI Taxonomy" id="266040"/>
    <lineage>
        <taxon>Eukaryota</taxon>
        <taxon>Metazoa</taxon>
        <taxon>Ecdysozoa</taxon>
        <taxon>Arthropoda</taxon>
        <taxon>Chelicerata</taxon>
        <taxon>Arachnida</taxon>
        <taxon>Acari</taxon>
        <taxon>Parasitiformes</taxon>
        <taxon>Ixodida</taxon>
        <taxon>Ixodoidea</taxon>
        <taxon>Ixodidae</taxon>
        <taxon>Hyalomminae</taxon>
        <taxon>Hyalomma</taxon>
    </lineage>
</organism>
<evidence type="ECO:0000313" key="1">
    <source>
        <dbReference type="EMBL" id="KAH6926584.1"/>
    </source>
</evidence>
<reference evidence="1" key="1">
    <citation type="submission" date="2020-05" db="EMBL/GenBank/DDBJ databases">
        <title>Large-scale comparative analyses of tick genomes elucidate their genetic diversity and vector capacities.</title>
        <authorList>
            <person name="Jia N."/>
            <person name="Wang J."/>
            <person name="Shi W."/>
            <person name="Du L."/>
            <person name="Sun Y."/>
            <person name="Zhan W."/>
            <person name="Jiang J."/>
            <person name="Wang Q."/>
            <person name="Zhang B."/>
            <person name="Ji P."/>
            <person name="Sakyi L.B."/>
            <person name="Cui X."/>
            <person name="Yuan T."/>
            <person name="Jiang B."/>
            <person name="Yang W."/>
            <person name="Lam T.T.-Y."/>
            <person name="Chang Q."/>
            <person name="Ding S."/>
            <person name="Wang X."/>
            <person name="Zhu J."/>
            <person name="Ruan X."/>
            <person name="Zhao L."/>
            <person name="Wei J."/>
            <person name="Que T."/>
            <person name="Du C."/>
            <person name="Cheng J."/>
            <person name="Dai P."/>
            <person name="Han X."/>
            <person name="Huang E."/>
            <person name="Gao Y."/>
            <person name="Liu J."/>
            <person name="Shao H."/>
            <person name="Ye R."/>
            <person name="Li L."/>
            <person name="Wei W."/>
            <person name="Wang X."/>
            <person name="Wang C."/>
            <person name="Yang T."/>
            <person name="Huo Q."/>
            <person name="Li W."/>
            <person name="Guo W."/>
            <person name="Chen H."/>
            <person name="Zhou L."/>
            <person name="Ni X."/>
            <person name="Tian J."/>
            <person name="Zhou Y."/>
            <person name="Sheng Y."/>
            <person name="Liu T."/>
            <person name="Pan Y."/>
            <person name="Xia L."/>
            <person name="Li J."/>
            <person name="Zhao F."/>
            <person name="Cao W."/>
        </authorList>
    </citation>
    <scope>NUCLEOTIDE SEQUENCE</scope>
    <source>
        <strain evidence="1">Hyas-2018</strain>
    </source>
</reference>
<gene>
    <name evidence="1" type="ORF">HPB50_019825</name>
</gene>
<keyword evidence="2" id="KW-1185">Reference proteome</keyword>
<sequence length="259" mass="29401">MKQLVLLALFGVALGPCKGYFPKWWYNVETGQCEEFIYGGCQGNDNRYDTKEECEKTCATGSGSLDVSPRKNHQRSHVHETPDYSAVNLNGSLDVSALERNSSLVNRTRHNKSNETSEYSPVVLAAGDDFNTYCKPQHDRGPCKAYLPRMWYNANTRRCEQFIYGGCQGNKNNYKTKAACEAKCLRRRSALEVSAEVQRYPDPKNNSEHWFNVTSEYNATNTNTSQEASAIYWGPPRVAAHVDHLPPDDDEQYPCFSQW</sequence>
<name>A0ACB7RYP3_HYAAI</name>
<comment type="caution">
    <text evidence="1">The sequence shown here is derived from an EMBL/GenBank/DDBJ whole genome shotgun (WGS) entry which is preliminary data.</text>
</comment>
<dbReference type="Proteomes" id="UP000821845">
    <property type="component" value="Chromosome 7"/>
</dbReference>